<organism evidence="8 9">
    <name type="scientific">Methylobacterium thuringiense</name>
    <dbReference type="NCBI Taxonomy" id="1003091"/>
    <lineage>
        <taxon>Bacteria</taxon>
        <taxon>Pseudomonadati</taxon>
        <taxon>Pseudomonadota</taxon>
        <taxon>Alphaproteobacteria</taxon>
        <taxon>Hyphomicrobiales</taxon>
        <taxon>Methylobacteriaceae</taxon>
        <taxon>Methylobacterium</taxon>
    </lineage>
</organism>
<evidence type="ECO:0000256" key="5">
    <source>
        <dbReference type="ARBA" id="ARBA00023284"/>
    </source>
</evidence>
<dbReference type="Pfam" id="PF08534">
    <property type="entry name" value="Redoxin"/>
    <property type="match status" value="1"/>
</dbReference>
<evidence type="ECO:0000256" key="2">
    <source>
        <dbReference type="ARBA" id="ARBA00022862"/>
    </source>
</evidence>
<keyword evidence="4" id="KW-1015">Disulfide bond</keyword>
<feature type="domain" description="Thioredoxin" evidence="7">
    <location>
        <begin position="23"/>
        <end position="188"/>
    </location>
</feature>
<comment type="caution">
    <text evidence="8">The sequence shown here is derived from an EMBL/GenBank/DDBJ whole genome shotgun (WGS) entry which is preliminary data.</text>
</comment>
<evidence type="ECO:0000313" key="9">
    <source>
        <dbReference type="Proteomes" id="UP001055101"/>
    </source>
</evidence>
<dbReference type="Gene3D" id="3.40.30.10">
    <property type="entry name" value="Glutaredoxin"/>
    <property type="match status" value="1"/>
</dbReference>
<evidence type="ECO:0000313" key="8">
    <source>
        <dbReference type="EMBL" id="GJE55413.1"/>
    </source>
</evidence>
<dbReference type="CDD" id="cd03017">
    <property type="entry name" value="PRX_BCP"/>
    <property type="match status" value="1"/>
</dbReference>
<dbReference type="PANTHER" id="PTHR42801:SF21">
    <property type="entry name" value="BCPB PROTEIN"/>
    <property type="match status" value="1"/>
</dbReference>
<keyword evidence="1" id="KW-0575">Peroxidase</keyword>
<keyword evidence="9" id="KW-1185">Reference proteome</keyword>
<keyword evidence="2" id="KW-0049">Antioxidant</keyword>
<evidence type="ECO:0000256" key="6">
    <source>
        <dbReference type="SAM" id="MobiDB-lite"/>
    </source>
</evidence>
<evidence type="ECO:0000256" key="1">
    <source>
        <dbReference type="ARBA" id="ARBA00022559"/>
    </source>
</evidence>
<dbReference type="InterPro" id="IPR050924">
    <property type="entry name" value="Peroxiredoxin_BCP/PrxQ"/>
</dbReference>
<keyword evidence="5" id="KW-0676">Redox-active center</keyword>
<dbReference type="RefSeq" id="WP_238231703.1">
    <property type="nucleotide sequence ID" value="NZ_BPRA01000008.1"/>
</dbReference>
<dbReference type="SUPFAM" id="SSF52833">
    <property type="entry name" value="Thioredoxin-like"/>
    <property type="match status" value="1"/>
</dbReference>
<protein>
    <submittedName>
        <fullName evidence="8">Peroxiredoxin Bcp</fullName>
    </submittedName>
</protein>
<proteinExistence type="predicted"/>
<evidence type="ECO:0000256" key="4">
    <source>
        <dbReference type="ARBA" id="ARBA00023157"/>
    </source>
</evidence>
<gene>
    <name evidence="8" type="primary">bcp_1</name>
    <name evidence="8" type="ORF">EKPJFOCH_1904</name>
</gene>
<feature type="region of interest" description="Disordered" evidence="6">
    <location>
        <begin position="1"/>
        <end position="21"/>
    </location>
</feature>
<dbReference type="InterPro" id="IPR013740">
    <property type="entry name" value="Redoxin"/>
</dbReference>
<reference evidence="8" key="2">
    <citation type="submission" date="2021-08" db="EMBL/GenBank/DDBJ databases">
        <authorList>
            <person name="Tani A."/>
            <person name="Ola A."/>
            <person name="Ogura Y."/>
            <person name="Katsura K."/>
            <person name="Hayashi T."/>
        </authorList>
    </citation>
    <scope>NUCLEOTIDE SEQUENCE</scope>
    <source>
        <strain evidence="8">DSM 23674</strain>
    </source>
</reference>
<evidence type="ECO:0000259" key="7">
    <source>
        <dbReference type="PROSITE" id="PS51352"/>
    </source>
</evidence>
<dbReference type="PROSITE" id="PS51352">
    <property type="entry name" value="THIOREDOXIN_2"/>
    <property type="match status" value="1"/>
</dbReference>
<reference evidence="8" key="1">
    <citation type="journal article" date="2021" name="Front. Microbiol.">
        <title>Comprehensive Comparative Genomics and Phenotyping of Methylobacterium Species.</title>
        <authorList>
            <person name="Alessa O."/>
            <person name="Ogura Y."/>
            <person name="Fujitani Y."/>
            <person name="Takami H."/>
            <person name="Hayashi T."/>
            <person name="Sahin N."/>
            <person name="Tani A."/>
        </authorList>
    </citation>
    <scope>NUCLEOTIDE SEQUENCE</scope>
    <source>
        <strain evidence="8">DSM 23674</strain>
    </source>
</reference>
<dbReference type="InterPro" id="IPR036249">
    <property type="entry name" value="Thioredoxin-like_sf"/>
</dbReference>
<sequence length="188" mass="20287">MTQDYSTLPPDLPAPVDDGAADHLQGRRLPDVALTATDGQTISLARLPGRTVVFAYPRTGEPGQPNLVADWDAIPGARGCTPQACAFRDRHGALIARGVAQVHGLSTQASDYQREAAERLHLPYTLLSDRHRALALGARLPTFEAGGTVLLKRLTLVLDDGVVTKVFYPVFPPDRSAEQVIDWLDAEA</sequence>
<dbReference type="Proteomes" id="UP001055101">
    <property type="component" value="Unassembled WGS sequence"/>
</dbReference>
<dbReference type="InterPro" id="IPR013766">
    <property type="entry name" value="Thioredoxin_domain"/>
</dbReference>
<dbReference type="PANTHER" id="PTHR42801">
    <property type="entry name" value="THIOREDOXIN-DEPENDENT PEROXIDE REDUCTASE"/>
    <property type="match status" value="1"/>
</dbReference>
<dbReference type="EMBL" id="BPRA01000008">
    <property type="protein sequence ID" value="GJE55413.1"/>
    <property type="molecule type" value="Genomic_DNA"/>
</dbReference>
<evidence type="ECO:0000256" key="3">
    <source>
        <dbReference type="ARBA" id="ARBA00023002"/>
    </source>
</evidence>
<name>A0ABQ4TLB2_9HYPH</name>
<accession>A0ABQ4TLB2</accession>
<keyword evidence="3" id="KW-0560">Oxidoreductase</keyword>